<dbReference type="EMBL" id="JADFTS010000003">
    <property type="protein sequence ID" value="KAF9617652.1"/>
    <property type="molecule type" value="Genomic_DNA"/>
</dbReference>
<organism evidence="2 3">
    <name type="scientific">Coptis chinensis</name>
    <dbReference type="NCBI Taxonomy" id="261450"/>
    <lineage>
        <taxon>Eukaryota</taxon>
        <taxon>Viridiplantae</taxon>
        <taxon>Streptophyta</taxon>
        <taxon>Embryophyta</taxon>
        <taxon>Tracheophyta</taxon>
        <taxon>Spermatophyta</taxon>
        <taxon>Magnoliopsida</taxon>
        <taxon>Ranunculales</taxon>
        <taxon>Ranunculaceae</taxon>
        <taxon>Coptidoideae</taxon>
        <taxon>Coptis</taxon>
    </lineage>
</organism>
<protein>
    <submittedName>
        <fullName evidence="2">Uncharacterized protein</fullName>
    </submittedName>
</protein>
<feature type="region of interest" description="Disordered" evidence="1">
    <location>
        <begin position="121"/>
        <end position="187"/>
    </location>
</feature>
<sequence length="223" mass="25229">MSSLPPFMTTATSNSVPLSKTFVPISLRRSNIIRMQGGWGGLLWKRQAPTSFGGKVCGSWIQRPEFKTRQHYNILTHKMGRKKRPIEEDSTQHAKETLVALGKKLDMKLVMDICKQMTMETASIEMSKKPPEGQSLSSENMDGQEHVDRHHEEKQVKRHHPDRSADRSPDLPFSGNNSDKLEDDQPQGSYVIGGSNFGWNFVLFPGSKAVYYGVTKESFLMKM</sequence>
<dbReference type="Proteomes" id="UP000631114">
    <property type="component" value="Unassembled WGS sequence"/>
</dbReference>
<accession>A0A835IJK8</accession>
<dbReference type="PANTHER" id="PTHR35459">
    <property type="entry name" value="T1N6.14 PROTEIN"/>
    <property type="match status" value="1"/>
</dbReference>
<comment type="caution">
    <text evidence="2">The sequence shown here is derived from an EMBL/GenBank/DDBJ whole genome shotgun (WGS) entry which is preliminary data.</text>
</comment>
<dbReference type="OrthoDB" id="672903at2759"/>
<gene>
    <name evidence="2" type="ORF">IFM89_037715</name>
</gene>
<evidence type="ECO:0000256" key="1">
    <source>
        <dbReference type="SAM" id="MobiDB-lite"/>
    </source>
</evidence>
<keyword evidence="3" id="KW-1185">Reference proteome</keyword>
<feature type="compositionally biased region" description="Basic and acidic residues" evidence="1">
    <location>
        <begin position="143"/>
        <end position="155"/>
    </location>
</feature>
<proteinExistence type="predicted"/>
<evidence type="ECO:0000313" key="2">
    <source>
        <dbReference type="EMBL" id="KAF9617652.1"/>
    </source>
</evidence>
<dbReference type="PANTHER" id="PTHR35459:SF2">
    <property type="entry name" value="T1N6.14 PROTEIN"/>
    <property type="match status" value="1"/>
</dbReference>
<evidence type="ECO:0000313" key="3">
    <source>
        <dbReference type="Proteomes" id="UP000631114"/>
    </source>
</evidence>
<dbReference type="AlphaFoldDB" id="A0A835IJK8"/>
<name>A0A835IJK8_9MAGN</name>
<reference evidence="2 3" key="1">
    <citation type="submission" date="2020-10" db="EMBL/GenBank/DDBJ databases">
        <title>The Coptis chinensis genome and diversification of protoberbering-type alkaloids.</title>
        <authorList>
            <person name="Wang B."/>
            <person name="Shu S."/>
            <person name="Song C."/>
            <person name="Liu Y."/>
        </authorList>
    </citation>
    <scope>NUCLEOTIDE SEQUENCE [LARGE SCALE GENOMIC DNA]</scope>
    <source>
        <strain evidence="2">HL-2020</strain>
        <tissue evidence="2">Leaf</tissue>
    </source>
</reference>